<evidence type="ECO:0000313" key="5">
    <source>
        <dbReference type="Proteomes" id="UP000095485"/>
    </source>
</evidence>
<proteinExistence type="predicted"/>
<dbReference type="PANTHER" id="PTHR30461">
    <property type="entry name" value="DNA-INVERTASE FROM LAMBDOID PROPHAGE"/>
    <property type="match status" value="1"/>
</dbReference>
<sequence>MDNLAYKMQAMCISNRSRTSIHDKVRVCFYGRVSTQHEEQVNALSNQLQWYETILAEHPNWEKVNVYVDKGVTGTQAKKREGFMQMIKDAEKGDFDLICTREVSRFARNTVDSLQYTRQLREWGVEVFFYNDGIWSLEQDGELRLTIMSAMAQEESKHISERVRAGQRISREKGVLYGNGNILGYRLIKGKKSIDNTYEIIEEEAETVRMIYDLYLTGMGAKTIAGKMVEMKRKKADGTYNWEHLSVLRILNNKTYAGYISYNKSYTKNFLGHKRVTVRDVSQYEYVKGNFPAIVSEETWNRVQAIKSKKVVIVDGRKCSKPISKDKWCRHLVCECGSVYGKYKWRTNKNGEVSNGYQCRHQIRYRKRSFHEKQGLDGTGYCNVPAICEWKLDFMAKSILERLWKDQKSSVEELLQDIQDNYSEETGITDREYQIEKLKRESERLKNRMSNLVDMKLDDLIGSEEFEDKKCTIDERMLQIKNELAILSQDEEDNEPVEVEGEIKKIKEYLNGVCDLNQKQLSDELVDAVIARITPMENGAFKWYIQGEEYDTETSFDESKYVLYDRFTLNFEEAKKYRKAFGNFIRAVQWKDLIVEVYIRQD</sequence>
<dbReference type="Gene3D" id="3.90.1750.20">
    <property type="entry name" value="Putative Large Serine Recombinase, Chain B, Domain 2"/>
    <property type="match status" value="1"/>
</dbReference>
<dbReference type="PANTHER" id="PTHR30461:SF23">
    <property type="entry name" value="DNA RECOMBINASE-RELATED"/>
    <property type="match status" value="1"/>
</dbReference>
<dbReference type="Pfam" id="PF07508">
    <property type="entry name" value="Recombinase"/>
    <property type="match status" value="1"/>
</dbReference>
<dbReference type="InterPro" id="IPR006119">
    <property type="entry name" value="Resolv_N"/>
</dbReference>
<dbReference type="SUPFAM" id="SSF53041">
    <property type="entry name" value="Resolvase-like"/>
    <property type="match status" value="1"/>
</dbReference>
<dbReference type="InterPro" id="IPR036162">
    <property type="entry name" value="Resolvase-like_N_sf"/>
</dbReference>
<dbReference type="InterPro" id="IPR011109">
    <property type="entry name" value="DNA_bind_recombinase_dom"/>
</dbReference>
<dbReference type="CDD" id="cd00338">
    <property type="entry name" value="Ser_Recombinase"/>
    <property type="match status" value="1"/>
</dbReference>
<dbReference type="GO" id="GO:0000150">
    <property type="term" value="F:DNA strand exchange activity"/>
    <property type="evidence" value="ECO:0007669"/>
    <property type="project" value="InterPro"/>
</dbReference>
<dbReference type="PROSITE" id="PS51736">
    <property type="entry name" value="RECOMBINASES_3"/>
    <property type="match status" value="1"/>
</dbReference>
<evidence type="ECO:0000313" key="4">
    <source>
        <dbReference type="EMBL" id="CUP80981.1"/>
    </source>
</evidence>
<dbReference type="RefSeq" id="WP_055283640.1">
    <property type="nucleotide sequence ID" value="NZ_CZAY01000014.1"/>
</dbReference>
<accession>A0A174R9W8</accession>
<dbReference type="OrthoDB" id="9769353at2"/>
<keyword evidence="1" id="KW-0175">Coiled coil</keyword>
<organism evidence="4 5">
    <name type="scientific">Dorea longicatena</name>
    <dbReference type="NCBI Taxonomy" id="88431"/>
    <lineage>
        <taxon>Bacteria</taxon>
        <taxon>Bacillati</taxon>
        <taxon>Bacillota</taxon>
        <taxon>Clostridia</taxon>
        <taxon>Lachnospirales</taxon>
        <taxon>Lachnospiraceae</taxon>
        <taxon>Dorea</taxon>
    </lineage>
</organism>
<dbReference type="SMART" id="SM00857">
    <property type="entry name" value="Resolvase"/>
    <property type="match status" value="1"/>
</dbReference>
<dbReference type="GO" id="GO:0003677">
    <property type="term" value="F:DNA binding"/>
    <property type="evidence" value="ECO:0007669"/>
    <property type="project" value="InterPro"/>
</dbReference>
<gene>
    <name evidence="4" type="primary">tnpR</name>
    <name evidence="4" type="ORF">ERS852526_02036</name>
</gene>
<dbReference type="Pfam" id="PF00239">
    <property type="entry name" value="Resolvase"/>
    <property type="match status" value="1"/>
</dbReference>
<dbReference type="Gene3D" id="3.40.50.1390">
    <property type="entry name" value="Resolvase, N-terminal catalytic domain"/>
    <property type="match status" value="1"/>
</dbReference>
<dbReference type="InterPro" id="IPR038109">
    <property type="entry name" value="DNA_bind_recomb_sf"/>
</dbReference>
<dbReference type="AlphaFoldDB" id="A0A174R9W8"/>
<evidence type="ECO:0000256" key="1">
    <source>
        <dbReference type="SAM" id="Coils"/>
    </source>
</evidence>
<feature type="domain" description="Resolvase/invertase-type recombinase catalytic" evidence="2">
    <location>
        <begin position="26"/>
        <end position="174"/>
    </location>
</feature>
<reference evidence="4 5" key="1">
    <citation type="submission" date="2015-09" db="EMBL/GenBank/DDBJ databases">
        <authorList>
            <consortium name="Pathogen Informatics"/>
        </authorList>
    </citation>
    <scope>NUCLEOTIDE SEQUENCE [LARGE SCALE GENOMIC DNA]</scope>
    <source>
        <strain evidence="4 5">2789STDY5834914</strain>
    </source>
</reference>
<evidence type="ECO:0000259" key="3">
    <source>
        <dbReference type="PROSITE" id="PS51737"/>
    </source>
</evidence>
<evidence type="ECO:0000259" key="2">
    <source>
        <dbReference type="PROSITE" id="PS51736"/>
    </source>
</evidence>
<dbReference type="Proteomes" id="UP000095485">
    <property type="component" value="Unassembled WGS sequence"/>
</dbReference>
<name>A0A174R9W8_9FIRM</name>
<dbReference type="GeneID" id="96229314"/>
<feature type="domain" description="Recombinase" evidence="3">
    <location>
        <begin position="188"/>
        <end position="313"/>
    </location>
</feature>
<dbReference type="InterPro" id="IPR050639">
    <property type="entry name" value="SSR_resolvase"/>
</dbReference>
<protein>
    <submittedName>
        <fullName evidence="4">Transposon Tn1000 resolvase</fullName>
    </submittedName>
</protein>
<dbReference type="EMBL" id="CZAY01000014">
    <property type="protein sequence ID" value="CUP80981.1"/>
    <property type="molecule type" value="Genomic_DNA"/>
</dbReference>
<dbReference type="PROSITE" id="PS51737">
    <property type="entry name" value="RECOMBINASE_DNA_BIND"/>
    <property type="match status" value="1"/>
</dbReference>
<feature type="coiled-coil region" evidence="1">
    <location>
        <begin position="428"/>
        <end position="455"/>
    </location>
</feature>